<keyword evidence="6" id="KW-0393">Immunoglobulin domain</keyword>
<evidence type="ECO:0000256" key="6">
    <source>
        <dbReference type="ARBA" id="ARBA00023319"/>
    </source>
</evidence>
<dbReference type="GO" id="GO:0050852">
    <property type="term" value="P:T cell receptor signaling pathway"/>
    <property type="evidence" value="ECO:0007669"/>
    <property type="project" value="TreeGrafter"/>
</dbReference>
<dbReference type="PROSITE" id="PS50835">
    <property type="entry name" value="IG_LIKE"/>
    <property type="match status" value="4"/>
</dbReference>
<dbReference type="Proteomes" id="UP000314983">
    <property type="component" value="Chromosome 22"/>
</dbReference>
<dbReference type="InterPro" id="IPR013783">
    <property type="entry name" value="Ig-like_fold"/>
</dbReference>
<reference evidence="8" key="2">
    <citation type="submission" date="2025-08" db="UniProtKB">
        <authorList>
            <consortium name="Ensembl"/>
        </authorList>
    </citation>
    <scope>IDENTIFICATION</scope>
</reference>
<feature type="domain" description="Ig-like" evidence="7">
    <location>
        <begin position="309"/>
        <end position="404"/>
    </location>
</feature>
<dbReference type="GO" id="GO:0005102">
    <property type="term" value="F:signaling receptor binding"/>
    <property type="evidence" value="ECO:0007669"/>
    <property type="project" value="TreeGrafter"/>
</dbReference>
<feature type="domain" description="Ig-like" evidence="7">
    <location>
        <begin position="234"/>
        <end position="305"/>
    </location>
</feature>
<sequence>MCTSSMVMFLITGGQEFNMEGPDVPVVAAPGSDIILPCSIKPKASEQSHVSAVDMEVKWSRTDLNSAVVHHYMDKIDKNEDQDPSYRGRTALFKEELQYGNTSLLLKNVKVSDGGQYTCQVDSAHHKDHVSVLLKVEGIGGAPEITVLGTDSGEVFLQCDSKGWWPVPELQWLDSEGAEVPAGVKESHRDDRGFNVRLHLTANSNSTKTYICRVKQGQHVMEEKIDITGIGTSPVVSVVGTDASGGIQLVCETGGWTSEPELQWLDSEEAELPAGCTQSHHDSEGFTGSHRITVCSSDTVFYCRVKQHPRMKSHINIVGIGTSPKIIIEGTDGSGGLRLLCEIKGWRSEPELQWFSGGAQLPAGDKESHRDDEVYTVRRHVTAQGSGTFVCRVKQYPKMEAEITVAGMLYFFTFIISKT</sequence>
<evidence type="ECO:0000313" key="8">
    <source>
        <dbReference type="Ensembl" id="ENSEEEP00000059770.1"/>
    </source>
</evidence>
<dbReference type="PANTHER" id="PTHR24100">
    <property type="entry name" value="BUTYROPHILIN"/>
    <property type="match status" value="1"/>
</dbReference>
<evidence type="ECO:0000259" key="7">
    <source>
        <dbReference type="PROSITE" id="PS50835"/>
    </source>
</evidence>
<feature type="domain" description="Ig-like" evidence="7">
    <location>
        <begin position="143"/>
        <end position="228"/>
    </location>
</feature>
<dbReference type="SUPFAM" id="SSF48726">
    <property type="entry name" value="Immunoglobulin"/>
    <property type="match status" value="3"/>
</dbReference>
<dbReference type="AlphaFoldDB" id="A0AAY5ES45"/>
<dbReference type="InterPro" id="IPR013106">
    <property type="entry name" value="Ig_V-set"/>
</dbReference>
<dbReference type="Gene3D" id="2.60.40.10">
    <property type="entry name" value="Immunoglobulins"/>
    <property type="match status" value="4"/>
</dbReference>
<proteinExistence type="predicted"/>
<protein>
    <recommendedName>
        <fullName evidence="7">Ig-like domain-containing protein</fullName>
    </recommendedName>
</protein>
<dbReference type="Pfam" id="PF07686">
    <property type="entry name" value="V-set"/>
    <property type="match status" value="1"/>
</dbReference>
<dbReference type="Ensembl" id="ENSEEET00000061906.1">
    <property type="protein sequence ID" value="ENSEEEP00000059770.1"/>
    <property type="gene ID" value="ENSEEEG00000009042.2"/>
</dbReference>
<reference evidence="8 9" key="1">
    <citation type="submission" date="2020-05" db="EMBL/GenBank/DDBJ databases">
        <title>Electrophorus electricus (electric eel) genome, fEleEle1, primary haplotype.</title>
        <authorList>
            <person name="Myers G."/>
            <person name="Meyer A."/>
            <person name="Fedrigo O."/>
            <person name="Formenti G."/>
            <person name="Rhie A."/>
            <person name="Tracey A."/>
            <person name="Sims Y."/>
            <person name="Jarvis E.D."/>
        </authorList>
    </citation>
    <scope>NUCLEOTIDE SEQUENCE [LARGE SCALE GENOMIC DNA]</scope>
</reference>
<evidence type="ECO:0000313" key="9">
    <source>
        <dbReference type="Proteomes" id="UP000314983"/>
    </source>
</evidence>
<dbReference type="FunFam" id="2.60.40.10:FF:000142">
    <property type="entry name" value="V-set domain-containing T-cell activation inhibitor 1"/>
    <property type="match status" value="1"/>
</dbReference>
<keyword evidence="3" id="KW-0472">Membrane</keyword>
<dbReference type="Pfam" id="PF22705">
    <property type="entry name" value="C2-set_3"/>
    <property type="match status" value="2"/>
</dbReference>
<dbReference type="GO" id="GO:1903037">
    <property type="term" value="P:regulation of leukocyte cell-cell adhesion"/>
    <property type="evidence" value="ECO:0007669"/>
    <property type="project" value="UniProtKB-ARBA"/>
</dbReference>
<dbReference type="InterPro" id="IPR036179">
    <property type="entry name" value="Ig-like_dom_sf"/>
</dbReference>
<dbReference type="PANTHER" id="PTHR24100:SF151">
    <property type="entry name" value="ICOS LIGAND"/>
    <property type="match status" value="1"/>
</dbReference>
<dbReference type="GO" id="GO:0001817">
    <property type="term" value="P:regulation of cytokine production"/>
    <property type="evidence" value="ECO:0007669"/>
    <property type="project" value="TreeGrafter"/>
</dbReference>
<evidence type="ECO:0000256" key="4">
    <source>
        <dbReference type="ARBA" id="ARBA00023157"/>
    </source>
</evidence>
<keyword evidence="5" id="KW-0325">Glycoprotein</keyword>
<feature type="domain" description="Ig-like" evidence="7">
    <location>
        <begin position="31"/>
        <end position="131"/>
    </location>
</feature>
<keyword evidence="9" id="KW-1185">Reference proteome</keyword>
<keyword evidence="2" id="KW-0732">Signal</keyword>
<dbReference type="InterPro" id="IPR003599">
    <property type="entry name" value="Ig_sub"/>
</dbReference>
<accession>A0AAY5ES45</accession>
<evidence type="ECO:0000256" key="1">
    <source>
        <dbReference type="ARBA" id="ARBA00004370"/>
    </source>
</evidence>
<comment type="subcellular location">
    <subcellularLocation>
        <location evidence="1">Membrane</location>
    </subcellularLocation>
</comment>
<keyword evidence="4" id="KW-1015">Disulfide bond</keyword>
<dbReference type="GO" id="GO:0009897">
    <property type="term" value="C:external side of plasma membrane"/>
    <property type="evidence" value="ECO:0007669"/>
    <property type="project" value="TreeGrafter"/>
</dbReference>
<dbReference type="GO" id="GO:0050863">
    <property type="term" value="P:regulation of T cell activation"/>
    <property type="evidence" value="ECO:0007669"/>
    <property type="project" value="UniProtKB-ARBA"/>
</dbReference>
<evidence type="ECO:0000256" key="3">
    <source>
        <dbReference type="ARBA" id="ARBA00023136"/>
    </source>
</evidence>
<evidence type="ECO:0000256" key="2">
    <source>
        <dbReference type="ARBA" id="ARBA00022729"/>
    </source>
</evidence>
<organism evidence="8 9">
    <name type="scientific">Electrophorus electricus</name>
    <name type="common">Electric eel</name>
    <name type="synonym">Gymnotus electricus</name>
    <dbReference type="NCBI Taxonomy" id="8005"/>
    <lineage>
        <taxon>Eukaryota</taxon>
        <taxon>Metazoa</taxon>
        <taxon>Chordata</taxon>
        <taxon>Craniata</taxon>
        <taxon>Vertebrata</taxon>
        <taxon>Euteleostomi</taxon>
        <taxon>Actinopterygii</taxon>
        <taxon>Neopterygii</taxon>
        <taxon>Teleostei</taxon>
        <taxon>Ostariophysi</taxon>
        <taxon>Gymnotiformes</taxon>
        <taxon>Gymnotoidei</taxon>
        <taxon>Gymnotidae</taxon>
        <taxon>Electrophorus</taxon>
    </lineage>
</organism>
<dbReference type="GeneTree" id="ENSGT01050000244843"/>
<name>A0AAY5ES45_ELEEL</name>
<dbReference type="InterPro" id="IPR050504">
    <property type="entry name" value="IgSF_BTN/MOG"/>
</dbReference>
<dbReference type="InterPro" id="IPR007110">
    <property type="entry name" value="Ig-like_dom"/>
</dbReference>
<evidence type="ECO:0000256" key="5">
    <source>
        <dbReference type="ARBA" id="ARBA00023180"/>
    </source>
</evidence>
<reference evidence="8" key="3">
    <citation type="submission" date="2025-09" db="UniProtKB">
        <authorList>
            <consortium name="Ensembl"/>
        </authorList>
    </citation>
    <scope>IDENTIFICATION</scope>
</reference>
<dbReference type="InterPro" id="IPR053896">
    <property type="entry name" value="BTN3A2-like_Ig-C"/>
</dbReference>
<dbReference type="SMART" id="SM00409">
    <property type="entry name" value="IG"/>
    <property type="match status" value="1"/>
</dbReference>